<dbReference type="FunFam" id="1.25.40.10:FF:000023">
    <property type="entry name" value="Pre-mRNA-splicing factor SYF1"/>
    <property type="match status" value="1"/>
</dbReference>
<dbReference type="FunFam" id="1.25.40.10:FF:000182">
    <property type="entry name" value="Pre-mRNA-splicing factor SYF1"/>
    <property type="match status" value="1"/>
</dbReference>
<dbReference type="GO" id="GO:0000349">
    <property type="term" value="P:generation of catalytic spliceosome for first transesterification step"/>
    <property type="evidence" value="ECO:0007669"/>
    <property type="project" value="TreeGrafter"/>
</dbReference>
<dbReference type="FunFam" id="1.25.40.10:FF:000411">
    <property type="entry name" value="pre-mRNA-splicing factor SYF1"/>
    <property type="match status" value="1"/>
</dbReference>
<keyword evidence="6" id="KW-0677">Repeat</keyword>
<dbReference type="GO" id="GO:0071007">
    <property type="term" value="C:U2-type catalytic step 2 spliceosome"/>
    <property type="evidence" value="ECO:0007669"/>
    <property type="project" value="TreeGrafter"/>
</dbReference>
<evidence type="ECO:0000256" key="8">
    <source>
        <dbReference type="ARBA" id="ARBA00023242"/>
    </source>
</evidence>
<evidence type="ECO:0000259" key="14">
    <source>
        <dbReference type="Pfam" id="PF23233"/>
    </source>
</evidence>
<dbReference type="FunFam" id="1.25.40.10:FF:000390">
    <property type="entry name" value="Tetratricopeptide repeat (TPR)-like superfamily protein"/>
    <property type="match status" value="1"/>
</dbReference>
<dbReference type="InterPro" id="IPR056350">
    <property type="entry name" value="HAT_Syf1_central"/>
</dbReference>
<feature type="compositionally biased region" description="Acidic residues" evidence="11">
    <location>
        <begin position="845"/>
        <end position="860"/>
    </location>
</feature>
<dbReference type="SMART" id="SM00386">
    <property type="entry name" value="HAT"/>
    <property type="match status" value="10"/>
</dbReference>
<evidence type="ECO:0000256" key="3">
    <source>
        <dbReference type="ARBA" id="ARBA00011524"/>
    </source>
</evidence>
<feature type="domain" description="Pre-mRNA-splicing factor SYF1 central HAT repeats" evidence="12">
    <location>
        <begin position="347"/>
        <end position="410"/>
    </location>
</feature>
<evidence type="ECO:0000256" key="1">
    <source>
        <dbReference type="ARBA" id="ARBA00004123"/>
    </source>
</evidence>
<dbReference type="InterPro" id="IPR055433">
    <property type="entry name" value="HAT_Syf1-like_N"/>
</dbReference>
<dbReference type="Pfam" id="PF23231">
    <property type="entry name" value="HAT_Syf1_CNRKL1_C"/>
    <property type="match status" value="1"/>
</dbReference>
<comment type="subunit">
    <text evidence="3">Associated with the spliceosome.</text>
</comment>
<dbReference type="GO" id="GO:0000974">
    <property type="term" value="C:Prp19 complex"/>
    <property type="evidence" value="ECO:0007669"/>
    <property type="project" value="TreeGrafter"/>
</dbReference>
<keyword evidence="8" id="KW-0539">Nucleus</keyword>
<dbReference type="AlphaFoldDB" id="A0A6M2F5B7"/>
<evidence type="ECO:0000313" key="15">
    <source>
        <dbReference type="EMBL" id="NUU92763.1"/>
    </source>
</evidence>
<accession>A0A6M2F5B7</accession>
<organism evidence="15">
    <name type="scientific">Populus davidiana</name>
    <dbReference type="NCBI Taxonomy" id="266767"/>
    <lineage>
        <taxon>Eukaryota</taxon>
        <taxon>Viridiplantae</taxon>
        <taxon>Streptophyta</taxon>
        <taxon>Embryophyta</taxon>
        <taxon>Tracheophyta</taxon>
        <taxon>Spermatophyta</taxon>
        <taxon>Magnoliopsida</taxon>
        <taxon>eudicotyledons</taxon>
        <taxon>Gunneridae</taxon>
        <taxon>Pentapetalae</taxon>
        <taxon>rosids</taxon>
        <taxon>fabids</taxon>
        <taxon>Malpighiales</taxon>
        <taxon>Salicaceae</taxon>
        <taxon>Saliceae</taxon>
        <taxon>Populus</taxon>
    </lineage>
</organism>
<evidence type="ECO:0000256" key="10">
    <source>
        <dbReference type="ARBA" id="ARBA00067212"/>
    </source>
</evidence>
<feature type="domain" description="Pre-mRNA-splicing factor SYF1 central HAT repeats" evidence="12">
    <location>
        <begin position="173"/>
        <end position="331"/>
    </location>
</feature>
<dbReference type="PANTHER" id="PTHR11246">
    <property type="entry name" value="PRE-MRNA SPLICING FACTOR"/>
    <property type="match status" value="1"/>
</dbReference>
<feature type="compositionally biased region" description="Basic and acidic residues" evidence="11">
    <location>
        <begin position="878"/>
        <end position="901"/>
    </location>
</feature>
<evidence type="ECO:0000256" key="4">
    <source>
        <dbReference type="ARBA" id="ARBA00022664"/>
    </source>
</evidence>
<keyword evidence="7" id="KW-0508">mRNA splicing</keyword>
<dbReference type="PANTHER" id="PTHR11246:SF5">
    <property type="entry name" value="PRE-MRNA-SPLICING FACTOR SYF1"/>
    <property type="match status" value="1"/>
</dbReference>
<feature type="region of interest" description="Disordered" evidence="11">
    <location>
        <begin position="828"/>
        <end position="908"/>
    </location>
</feature>
<dbReference type="Pfam" id="PF23220">
    <property type="entry name" value="HAT_Syf1_M"/>
    <property type="match status" value="2"/>
</dbReference>
<dbReference type="GO" id="GO:0071014">
    <property type="term" value="C:post-mRNA release spliceosomal complex"/>
    <property type="evidence" value="ECO:0007669"/>
    <property type="project" value="TreeGrafter"/>
</dbReference>
<evidence type="ECO:0000259" key="12">
    <source>
        <dbReference type="Pfam" id="PF23220"/>
    </source>
</evidence>
<evidence type="ECO:0000259" key="13">
    <source>
        <dbReference type="Pfam" id="PF23231"/>
    </source>
</evidence>
<feature type="domain" description="Pre-mRNA-splicing factor Syf1/CRNKL1-like C-terminal HAT-repeats" evidence="13">
    <location>
        <begin position="412"/>
        <end position="806"/>
    </location>
</feature>
<evidence type="ECO:0000256" key="11">
    <source>
        <dbReference type="SAM" id="MobiDB-lite"/>
    </source>
</evidence>
<keyword evidence="5" id="KW-0747">Spliceosome</keyword>
<dbReference type="Pfam" id="PF23233">
    <property type="entry name" value="HAT_Syf1_CNRKL1_N"/>
    <property type="match status" value="1"/>
</dbReference>
<feature type="domain" description="Pre-mRNA-splicing factor Syf1-like N-terminal HAT-repeats" evidence="14">
    <location>
        <begin position="12"/>
        <end position="170"/>
    </location>
</feature>
<evidence type="ECO:0000256" key="7">
    <source>
        <dbReference type="ARBA" id="ARBA00023187"/>
    </source>
</evidence>
<proteinExistence type="inferred from homology"/>
<evidence type="ECO:0000256" key="5">
    <source>
        <dbReference type="ARBA" id="ARBA00022728"/>
    </source>
</evidence>
<dbReference type="InterPro" id="IPR003107">
    <property type="entry name" value="HAT"/>
</dbReference>
<dbReference type="Gene3D" id="1.25.40.10">
    <property type="entry name" value="Tetratricopeptide repeat domain"/>
    <property type="match status" value="4"/>
</dbReference>
<dbReference type="InterPro" id="IPR045075">
    <property type="entry name" value="Syf1-like"/>
</dbReference>
<protein>
    <recommendedName>
        <fullName evidence="9">Pre-mRNA-splicing factor SYF1</fullName>
    </recommendedName>
    <alternativeName>
        <fullName evidence="10">Pre-mRNA-splicing factor syf1</fullName>
    </alternativeName>
</protein>
<evidence type="ECO:0000256" key="6">
    <source>
        <dbReference type="ARBA" id="ARBA00022737"/>
    </source>
</evidence>
<name>A0A6M2F5B7_9ROSI</name>
<comment type="subcellular location">
    <subcellularLocation>
        <location evidence="1">Nucleus</location>
    </subcellularLocation>
</comment>
<dbReference type="InterPro" id="IPR011990">
    <property type="entry name" value="TPR-like_helical_dom_sf"/>
</dbReference>
<dbReference type="FunFam" id="1.25.40.10:FF:000038">
    <property type="entry name" value="Putative pre-mRNA-splicing factor SYF1"/>
    <property type="match status" value="1"/>
</dbReference>
<dbReference type="SUPFAM" id="SSF48452">
    <property type="entry name" value="TPR-like"/>
    <property type="match status" value="5"/>
</dbReference>
<feature type="compositionally biased region" description="Polar residues" evidence="11">
    <location>
        <begin position="829"/>
        <end position="844"/>
    </location>
</feature>
<comment type="similarity">
    <text evidence="2">Belongs to the crooked-neck family.</text>
</comment>
<keyword evidence="4" id="KW-0507">mRNA processing</keyword>
<evidence type="ECO:0000256" key="9">
    <source>
        <dbReference type="ARBA" id="ARBA00039472"/>
    </source>
</evidence>
<evidence type="ECO:0000256" key="2">
    <source>
        <dbReference type="ARBA" id="ARBA00008644"/>
    </source>
</evidence>
<dbReference type="EMBL" id="GILB01012430">
    <property type="protein sequence ID" value="NUU92763.1"/>
    <property type="molecule type" value="Transcribed_RNA"/>
</dbReference>
<sequence length="908" mass="105906">MSISKELYPSQDDLLYEEEILRNPFSLKLWWRYLIARRESPFKKRFIIYERALKALPGSYKLWHAYLVERLDIVRNLPITHPQFETLNNTFERALVTMHKMPRIWVMYLQSLIRQKLVTRTRRVFDRALCALPVTQHDRIWELYLSFVSQEGFPIETSLRVYRRYLMYDPSHIEDFIEFLLNSGLWQEAAERLASVLNDDQFYSIKGKTKHSLWLELCDLMTRHAKEVSGLNVDAIIRGGIRKFTDEVGRLWTSLADYYIRRELFEKAGDIFEEGMTTVVTVRDFSVIFDAYSQFEESMVAIKMEKMDLSDDEENEVEENGIELDEDVRLDWSSKFEKKLLNGFWLDDDNDVDLMLARLEYLMDRRPELANSVLLRQNPHNVEQWHRRVKLFEGNPTKQILTYTEAVRTVDPMKAVGKPHTLWVAFAKLYEDHNDLVNARVIFDKAVQVNYKTVDNLASVWCEWAEMEIRHTNFKGALELLRRATAEPSVEVKRRVAADGDEPVQIKVHKSLRLWAFYVDLEEGLGTLESTRAVYERILDLRIATPQIIINYAWLLEEHKYFEDAFKVYERGVKIFKYPHVKDIWVTYLSKFVKRYGKTKLERARELFEHAIEMAPADSVKPLYLQYAKLEEDYGLAKRAMKVYDQATKAVPNNEKLSMYEIYIARAAEIFGVPKTREIYEQAIESGLPDKDVKTMCLKYADLEKNLGEIDRARGIYVFASQFADPRSDLDFWNQWHEFEVQHGNEDTFREMLRIKRSVSASYSQTHFILPEYLMQKDQRLNIDDAKDKLKQAGLPEDEMAALERQLAPAINKTTARDSSRTVGFVSAGVQSQSDGGTQVTANQEDIELPEESDSEDDEKVEIAQKDVPSAVFGGLAGKREEPEKDDAKDGGSRLGALERIKRLKRGG</sequence>
<dbReference type="InterPro" id="IPR055430">
    <property type="entry name" value="HAT_Syf1_CNRKL1_C"/>
</dbReference>
<reference evidence="15" key="1">
    <citation type="submission" date="2020-03" db="EMBL/GenBank/DDBJ databases">
        <authorList>
            <person name="Zhang R."/>
        </authorList>
    </citation>
    <scope>NUCLEOTIDE SEQUENCE</scope>
</reference>